<keyword evidence="6 7" id="KW-0472">Membrane</keyword>
<dbReference type="InterPro" id="IPR023090">
    <property type="entry name" value="UPF0702_alpha/beta_dom_sf"/>
</dbReference>
<feature type="transmembrane region" description="Helical" evidence="7">
    <location>
        <begin position="56"/>
        <end position="75"/>
    </location>
</feature>
<comment type="similarity">
    <text evidence="2">Belongs to the UPF0702 family.</text>
</comment>
<keyword evidence="3" id="KW-1003">Cell membrane</keyword>
<reference evidence="9 10" key="1">
    <citation type="submission" date="2020-09" db="EMBL/GenBank/DDBJ databases">
        <title>Genome seq and assembly of Chryseobacterium sp.</title>
        <authorList>
            <person name="Chhetri G."/>
        </authorList>
    </citation>
    <scope>NUCLEOTIDE SEQUENCE [LARGE SCALE GENOMIC DNA]</scope>
    <source>
        <strain evidence="9 10">GCR10</strain>
    </source>
</reference>
<dbReference type="Proteomes" id="UP000637299">
    <property type="component" value="Unassembled WGS sequence"/>
</dbReference>
<evidence type="ECO:0000256" key="2">
    <source>
        <dbReference type="ARBA" id="ARBA00006448"/>
    </source>
</evidence>
<dbReference type="Pfam" id="PF04239">
    <property type="entry name" value="DUF421"/>
    <property type="match status" value="1"/>
</dbReference>
<evidence type="ECO:0000313" key="9">
    <source>
        <dbReference type="EMBL" id="MBD8081497.1"/>
    </source>
</evidence>
<protein>
    <submittedName>
        <fullName evidence="9">DUF421 domain-containing protein</fullName>
    </submittedName>
</protein>
<sequence length="236" mass="26880">MLVNKINLSILEWNRIFIGDLDFSFAIEITVRTLIMFSMVLLILRLSGKKGVRQLSLFEVAIIIALGSAAGDPMFNKESSVLSSVIVFAAIILLYRLITYIATKSEKFENIIEGEPLYVIENGEFVLGVKKDHTFAKDEFFSEMRQESIEHVGQVKTAILETTGNISFYYFKDDEVMYGLPILPHVYKKKLQLIEQAGYYSCTYCGHSLFLEAGQKKCSRCEKTEWVKAINTLRLT</sequence>
<evidence type="ECO:0000256" key="1">
    <source>
        <dbReference type="ARBA" id="ARBA00004651"/>
    </source>
</evidence>
<feature type="transmembrane region" description="Helical" evidence="7">
    <location>
        <begin position="81"/>
        <end position="98"/>
    </location>
</feature>
<keyword evidence="10" id="KW-1185">Reference proteome</keyword>
<evidence type="ECO:0000256" key="7">
    <source>
        <dbReference type="SAM" id="Phobius"/>
    </source>
</evidence>
<proteinExistence type="inferred from homology"/>
<gene>
    <name evidence="9" type="ORF">IC610_03555</name>
</gene>
<organism evidence="9 10">
    <name type="scientific">Chryseobacterium caseinilyticum</name>
    <dbReference type="NCBI Taxonomy" id="2771428"/>
    <lineage>
        <taxon>Bacteria</taxon>
        <taxon>Pseudomonadati</taxon>
        <taxon>Bacteroidota</taxon>
        <taxon>Flavobacteriia</taxon>
        <taxon>Flavobacteriales</taxon>
        <taxon>Weeksellaceae</taxon>
        <taxon>Chryseobacterium group</taxon>
        <taxon>Chryseobacterium</taxon>
    </lineage>
</organism>
<evidence type="ECO:0000256" key="4">
    <source>
        <dbReference type="ARBA" id="ARBA00022692"/>
    </source>
</evidence>
<dbReference type="InterPro" id="IPR007353">
    <property type="entry name" value="DUF421"/>
</dbReference>
<dbReference type="EMBL" id="JACYFS010000001">
    <property type="protein sequence ID" value="MBD8081497.1"/>
    <property type="molecule type" value="Genomic_DNA"/>
</dbReference>
<feature type="domain" description="YetF C-terminal" evidence="8">
    <location>
        <begin position="104"/>
        <end position="194"/>
    </location>
</feature>
<name>A0ABR8Z877_9FLAO</name>
<evidence type="ECO:0000256" key="3">
    <source>
        <dbReference type="ARBA" id="ARBA00022475"/>
    </source>
</evidence>
<evidence type="ECO:0000256" key="5">
    <source>
        <dbReference type="ARBA" id="ARBA00022989"/>
    </source>
</evidence>
<dbReference type="PANTHER" id="PTHR34582:SF6">
    <property type="entry name" value="UPF0702 TRANSMEMBRANE PROTEIN YCAP"/>
    <property type="match status" value="1"/>
</dbReference>
<dbReference type="PANTHER" id="PTHR34582">
    <property type="entry name" value="UPF0702 TRANSMEMBRANE PROTEIN YCAP"/>
    <property type="match status" value="1"/>
</dbReference>
<dbReference type="Gene3D" id="3.30.240.20">
    <property type="entry name" value="bsu07140 like domains"/>
    <property type="match status" value="1"/>
</dbReference>
<feature type="transmembrane region" description="Helical" evidence="7">
    <location>
        <begin position="23"/>
        <end position="44"/>
    </location>
</feature>
<accession>A0ABR8Z877</accession>
<evidence type="ECO:0000256" key="6">
    <source>
        <dbReference type="ARBA" id="ARBA00023136"/>
    </source>
</evidence>
<evidence type="ECO:0000313" key="10">
    <source>
        <dbReference type="Proteomes" id="UP000637299"/>
    </source>
</evidence>
<comment type="subcellular location">
    <subcellularLocation>
        <location evidence="1">Cell membrane</location>
        <topology evidence="1">Multi-pass membrane protein</topology>
    </subcellularLocation>
</comment>
<keyword evidence="4 7" id="KW-0812">Transmembrane</keyword>
<evidence type="ECO:0000259" key="8">
    <source>
        <dbReference type="Pfam" id="PF04239"/>
    </source>
</evidence>
<comment type="caution">
    <text evidence="9">The sequence shown here is derived from an EMBL/GenBank/DDBJ whole genome shotgun (WGS) entry which is preliminary data.</text>
</comment>
<keyword evidence="5 7" id="KW-1133">Transmembrane helix</keyword>